<feature type="transmembrane region" description="Helical" evidence="5">
    <location>
        <begin position="101"/>
        <end position="118"/>
    </location>
</feature>
<dbReference type="Proteomes" id="UP000297737">
    <property type="component" value="Unassembled WGS sequence"/>
</dbReference>
<dbReference type="InterPro" id="IPR032808">
    <property type="entry name" value="DoxX"/>
</dbReference>
<keyword evidence="2 5" id="KW-0812">Transmembrane</keyword>
<sequence>MVQANASGRSWTHIALWVVKLLVGAAFLYAAVMKLSGNPQMVAEFEKIGLGQGFRILTGVIELTGALLLLVPRTTFAGAVLLAGISGGALIAQLGPLKGDLIHVFVLGGLVLLIGWASRPARLR</sequence>
<organism evidence="6 7">
    <name type="scientific">Glacieibacterium arshaanense</name>
    <dbReference type="NCBI Taxonomy" id="2511025"/>
    <lineage>
        <taxon>Bacteria</taxon>
        <taxon>Pseudomonadati</taxon>
        <taxon>Pseudomonadota</taxon>
        <taxon>Alphaproteobacteria</taxon>
        <taxon>Sphingomonadales</taxon>
        <taxon>Sphingosinicellaceae</taxon>
        <taxon>Glacieibacterium</taxon>
    </lineage>
</organism>
<reference evidence="6 7" key="1">
    <citation type="submission" date="2019-02" db="EMBL/GenBank/DDBJ databases">
        <title>Polymorphobacter sp. isolated from the lake at the Tibet of China.</title>
        <authorList>
            <person name="Li A."/>
        </authorList>
    </citation>
    <scope>NUCLEOTIDE SEQUENCE [LARGE SCALE GENOMIC DNA]</scope>
    <source>
        <strain evidence="6 7">DJ1R-1</strain>
    </source>
</reference>
<evidence type="ECO:0000256" key="4">
    <source>
        <dbReference type="ARBA" id="ARBA00023136"/>
    </source>
</evidence>
<dbReference type="AlphaFoldDB" id="A0A4Y9ENN0"/>
<dbReference type="GO" id="GO:0016020">
    <property type="term" value="C:membrane"/>
    <property type="evidence" value="ECO:0007669"/>
    <property type="project" value="UniProtKB-SubCell"/>
</dbReference>
<feature type="transmembrane region" description="Helical" evidence="5">
    <location>
        <begin position="12"/>
        <end position="32"/>
    </location>
</feature>
<accession>A0A4Y9ENN0</accession>
<evidence type="ECO:0000256" key="2">
    <source>
        <dbReference type="ARBA" id="ARBA00022692"/>
    </source>
</evidence>
<dbReference type="OrthoDB" id="9811373at2"/>
<gene>
    <name evidence="6" type="ORF">EUV02_11090</name>
</gene>
<protein>
    <submittedName>
        <fullName evidence="6">DoxX family protein</fullName>
    </submittedName>
</protein>
<evidence type="ECO:0000313" key="7">
    <source>
        <dbReference type="Proteomes" id="UP000297737"/>
    </source>
</evidence>
<feature type="transmembrane region" description="Helical" evidence="5">
    <location>
        <begin position="52"/>
        <end position="71"/>
    </location>
</feature>
<dbReference type="EMBL" id="SIHO01000002">
    <property type="protein sequence ID" value="TFU03685.1"/>
    <property type="molecule type" value="Genomic_DNA"/>
</dbReference>
<keyword evidence="7" id="KW-1185">Reference proteome</keyword>
<name>A0A4Y9ENN0_9SPHN</name>
<evidence type="ECO:0000256" key="1">
    <source>
        <dbReference type="ARBA" id="ARBA00004141"/>
    </source>
</evidence>
<comment type="subcellular location">
    <subcellularLocation>
        <location evidence="1">Membrane</location>
        <topology evidence="1">Multi-pass membrane protein</topology>
    </subcellularLocation>
</comment>
<feature type="transmembrane region" description="Helical" evidence="5">
    <location>
        <begin position="76"/>
        <end position="95"/>
    </location>
</feature>
<evidence type="ECO:0000313" key="6">
    <source>
        <dbReference type="EMBL" id="TFU03685.1"/>
    </source>
</evidence>
<dbReference type="RefSeq" id="WP_135246277.1">
    <property type="nucleotide sequence ID" value="NZ_SIHO01000002.1"/>
</dbReference>
<dbReference type="Pfam" id="PF13564">
    <property type="entry name" value="DoxX_2"/>
    <property type="match status" value="1"/>
</dbReference>
<comment type="caution">
    <text evidence="6">The sequence shown here is derived from an EMBL/GenBank/DDBJ whole genome shotgun (WGS) entry which is preliminary data.</text>
</comment>
<keyword evidence="4 5" id="KW-0472">Membrane</keyword>
<proteinExistence type="predicted"/>
<keyword evidence="3 5" id="KW-1133">Transmembrane helix</keyword>
<evidence type="ECO:0000256" key="5">
    <source>
        <dbReference type="SAM" id="Phobius"/>
    </source>
</evidence>
<evidence type="ECO:0000256" key="3">
    <source>
        <dbReference type="ARBA" id="ARBA00022989"/>
    </source>
</evidence>